<proteinExistence type="predicted"/>
<dbReference type="EMBL" id="KB933176">
    <property type="protein sequence ID" value="EON99223.1"/>
    <property type="molecule type" value="Genomic_DNA"/>
</dbReference>
<dbReference type="PANTHER" id="PTHR38887">
    <property type="entry name" value="CHROMOSOME 21, WHOLE GENOME SHOTGUN SEQUENCE"/>
    <property type="match status" value="1"/>
</dbReference>
<dbReference type="Proteomes" id="UP000014074">
    <property type="component" value="Unassembled WGS sequence"/>
</dbReference>
<reference evidence="3" key="1">
    <citation type="journal article" date="2013" name="Genome Announc.">
        <title>Draft genome sequence of the ascomycete Phaeoacremonium aleophilum strain UCR-PA7, a causal agent of the esca disease complex in grapevines.</title>
        <authorList>
            <person name="Blanco-Ulate B."/>
            <person name="Rolshausen P."/>
            <person name="Cantu D."/>
        </authorList>
    </citation>
    <scope>NUCLEOTIDE SEQUENCE [LARGE SCALE GENOMIC DNA]</scope>
    <source>
        <strain evidence="3">UCR-PA7</strain>
    </source>
</reference>
<organism evidence="2 3">
    <name type="scientific">Phaeoacremonium minimum (strain UCR-PA7)</name>
    <name type="common">Esca disease fungus</name>
    <name type="synonym">Togninia minima</name>
    <dbReference type="NCBI Taxonomy" id="1286976"/>
    <lineage>
        <taxon>Eukaryota</taxon>
        <taxon>Fungi</taxon>
        <taxon>Dikarya</taxon>
        <taxon>Ascomycota</taxon>
        <taxon>Pezizomycotina</taxon>
        <taxon>Sordariomycetes</taxon>
        <taxon>Sordariomycetidae</taxon>
        <taxon>Togniniales</taxon>
        <taxon>Togniniaceae</taxon>
        <taxon>Phaeoacremonium</taxon>
    </lineage>
</organism>
<feature type="region of interest" description="Disordered" evidence="1">
    <location>
        <begin position="37"/>
        <end position="107"/>
    </location>
</feature>
<dbReference type="KEGG" id="tmn:UCRPA7_5223"/>
<dbReference type="GeneID" id="19325755"/>
<name>R8BIR8_PHAM7</name>
<evidence type="ECO:0000313" key="3">
    <source>
        <dbReference type="Proteomes" id="UP000014074"/>
    </source>
</evidence>
<dbReference type="OrthoDB" id="3433125at2759"/>
<evidence type="ECO:0000256" key="1">
    <source>
        <dbReference type="SAM" id="MobiDB-lite"/>
    </source>
</evidence>
<protein>
    <submittedName>
        <fullName evidence="2">Putative fad binding domain protein</fullName>
    </submittedName>
</protein>
<dbReference type="RefSeq" id="XP_007915961.1">
    <property type="nucleotide sequence ID" value="XM_007917770.1"/>
</dbReference>
<sequence length="404" mass="44144">MASYDAGHAFEHKTVPQAIVGKVVRLITTPIGLVSEAIQNSKDKKRVPQSDKAQGKDASGDHPPTYVELLPDQADELVASGQTVPAEGEKPTHELVPENEDKLRPDDEADLDEQDWALDEVVASDDENDNLTEGAILAPPLYTMSEGKLTSRRLPFPVILPQQRPGTKTRGFVRAYAPVLSDSGINQASFLKFLKDLHTNAQASPIFDCVMVATALVGAYPDLIVGLATQIVQIAVMAGQEAQERWRTNKFLDQANKELFAPRGLFAMIVTFKKGTSDTPPVSTITVDMSATAVAKYGKDLVHNDESEESQGRNNRTEEWKEKLERLRLSSGQTTEDEMPIMCAPLIFPQLETAAAIISINDGKNTESQNSMISNIKSKAKGANAFVADYFDRRAQATYVSTLA</sequence>
<gene>
    <name evidence="2" type="ORF">UCRPA7_5223</name>
</gene>
<keyword evidence="3" id="KW-1185">Reference proteome</keyword>
<dbReference type="InterPro" id="IPR053221">
    <property type="entry name" value="Burnettramic_acid_biosynth"/>
</dbReference>
<feature type="compositionally biased region" description="Basic and acidic residues" evidence="1">
    <location>
        <begin position="46"/>
        <end position="60"/>
    </location>
</feature>
<dbReference type="PANTHER" id="PTHR38887:SF1">
    <property type="entry name" value="RAS MODIFICATION PROTEIN ERF4"/>
    <property type="match status" value="1"/>
</dbReference>
<dbReference type="eggNOG" id="ENOG502S0G3">
    <property type="taxonomic scope" value="Eukaryota"/>
</dbReference>
<dbReference type="AlphaFoldDB" id="R8BIR8"/>
<feature type="compositionally biased region" description="Basic and acidic residues" evidence="1">
    <location>
        <begin position="87"/>
        <end position="106"/>
    </location>
</feature>
<evidence type="ECO:0000313" key="2">
    <source>
        <dbReference type="EMBL" id="EON99223.1"/>
    </source>
</evidence>
<dbReference type="HOGENOM" id="CLU_023303_0_0_1"/>
<accession>R8BIR8</accession>